<feature type="transmembrane region" description="Helical" evidence="1">
    <location>
        <begin position="156"/>
        <end position="176"/>
    </location>
</feature>
<evidence type="ECO:0000259" key="2">
    <source>
        <dbReference type="Pfam" id="PF09335"/>
    </source>
</evidence>
<keyword evidence="1" id="KW-0472">Membrane</keyword>
<feature type="domain" description="VTT" evidence="2">
    <location>
        <begin position="18"/>
        <end position="138"/>
    </location>
</feature>
<dbReference type="GO" id="GO:0005886">
    <property type="term" value="C:plasma membrane"/>
    <property type="evidence" value="ECO:0007669"/>
    <property type="project" value="TreeGrafter"/>
</dbReference>
<dbReference type="PANTHER" id="PTHR42709:SF2">
    <property type="entry name" value="INNER MEMBRANE PROTEIN YOHD"/>
    <property type="match status" value="1"/>
</dbReference>
<name>A0A0D2K0K6_9BACT</name>
<gene>
    <name evidence="3" type="ORF">X474_03505</name>
</gene>
<dbReference type="AlphaFoldDB" id="A0A0D2K0K6"/>
<feature type="transmembrane region" description="Helical" evidence="1">
    <location>
        <begin position="7"/>
        <end position="29"/>
    </location>
</feature>
<evidence type="ECO:0000313" key="3">
    <source>
        <dbReference type="EMBL" id="KIX15270.1"/>
    </source>
</evidence>
<dbReference type="Proteomes" id="UP000032233">
    <property type="component" value="Unassembled WGS sequence"/>
</dbReference>
<feature type="transmembrane region" description="Helical" evidence="1">
    <location>
        <begin position="121"/>
        <end position="141"/>
    </location>
</feature>
<proteinExistence type="predicted"/>
<dbReference type="InterPro" id="IPR032816">
    <property type="entry name" value="VTT_dom"/>
</dbReference>
<accession>A0A0D2K0K6</accession>
<keyword evidence="1" id="KW-0812">Transmembrane</keyword>
<dbReference type="PANTHER" id="PTHR42709">
    <property type="entry name" value="ALKALINE PHOSPHATASE LIKE PROTEIN"/>
    <property type="match status" value="1"/>
</dbReference>
<keyword evidence="1" id="KW-1133">Transmembrane helix</keyword>
<keyword evidence="4" id="KW-1185">Reference proteome</keyword>
<feature type="transmembrane region" description="Helical" evidence="1">
    <location>
        <begin position="41"/>
        <end position="60"/>
    </location>
</feature>
<evidence type="ECO:0000313" key="4">
    <source>
        <dbReference type="Proteomes" id="UP000032233"/>
    </source>
</evidence>
<reference evidence="3 4" key="1">
    <citation type="submission" date="2013-11" db="EMBL/GenBank/DDBJ databases">
        <title>Metagenomic analysis of a methanogenic consortium involved in long chain n-alkane degradation.</title>
        <authorList>
            <person name="Davidova I.A."/>
            <person name="Callaghan A.V."/>
            <person name="Wawrik B."/>
            <person name="Pruitt S."/>
            <person name="Marks C."/>
            <person name="Duncan K.E."/>
            <person name="Suflita J.M."/>
        </authorList>
    </citation>
    <scope>NUCLEOTIDE SEQUENCE [LARGE SCALE GENOMIC DNA]</scope>
    <source>
        <strain evidence="3 4">SPR</strain>
    </source>
</reference>
<protein>
    <submittedName>
        <fullName evidence="3">Membrane protein</fullName>
    </submittedName>
</protein>
<comment type="caution">
    <text evidence="3">The sequence shown here is derived from an EMBL/GenBank/DDBJ whole genome shotgun (WGS) entry which is preliminary data.</text>
</comment>
<dbReference type="EMBL" id="AZAC01000003">
    <property type="protein sequence ID" value="KIX15270.1"/>
    <property type="molecule type" value="Genomic_DNA"/>
</dbReference>
<dbReference type="InParanoid" id="A0A0D2K0K6"/>
<evidence type="ECO:0000256" key="1">
    <source>
        <dbReference type="SAM" id="Phobius"/>
    </source>
</evidence>
<organism evidence="3 4">
    <name type="scientific">Dethiosulfatarculus sandiegensis</name>
    <dbReference type="NCBI Taxonomy" id="1429043"/>
    <lineage>
        <taxon>Bacteria</taxon>
        <taxon>Pseudomonadati</taxon>
        <taxon>Thermodesulfobacteriota</taxon>
        <taxon>Desulfarculia</taxon>
        <taxon>Desulfarculales</taxon>
        <taxon>Desulfarculaceae</taxon>
        <taxon>Dethiosulfatarculus</taxon>
    </lineage>
</organism>
<dbReference type="FunCoup" id="A0A0D2K0K6">
    <property type="interactions" value="30"/>
</dbReference>
<dbReference type="STRING" id="1429043.X474_03505"/>
<dbReference type="Pfam" id="PF09335">
    <property type="entry name" value="VTT_dom"/>
    <property type="match status" value="1"/>
</dbReference>
<sequence length="208" mass="22724">MISTHGYWALFLGGFIEGETFFLLGGVAAGQGLLSPWGVGLSAMAGGFLGDQFFFLLGLWKGEKFIKRSSRLAAKAGKIKKPIQRHAVALILLSRFLYGLRAVIPLACGASGIRPARFMGLNLISAILWSLTFGGLGYLLGETVLSRLDNLEDLKIQLAIILLILITTLFLGRLFGRRMLAGFKDKATWQKPRDAKEATSLPKRQQKA</sequence>
<dbReference type="InterPro" id="IPR051311">
    <property type="entry name" value="DedA_domain"/>
</dbReference>